<dbReference type="Gene3D" id="3.30.1700.10">
    <property type="entry name" value="lpxc deacetylase, domain 2"/>
    <property type="match status" value="1"/>
</dbReference>
<dbReference type="PANTHER" id="PTHR33694:SF1">
    <property type="entry name" value="UDP-3-O-ACYL-N-ACETYLGLUCOSAMINE DEACETYLASE 1, MITOCHONDRIAL-RELATED"/>
    <property type="match status" value="1"/>
</dbReference>
<keyword evidence="5 12" id="KW-0444">Lipid biosynthesis</keyword>
<dbReference type="InterPro" id="IPR011334">
    <property type="entry name" value="UDP-acyl_GlcNac_deAcase_C"/>
</dbReference>
<evidence type="ECO:0000313" key="14">
    <source>
        <dbReference type="Proteomes" id="UP000440694"/>
    </source>
</evidence>
<dbReference type="InterPro" id="IPR004463">
    <property type="entry name" value="UDP-acyl_GlcNac_deAcase"/>
</dbReference>
<keyword evidence="7 12" id="KW-0479">Metal-binding</keyword>
<dbReference type="RefSeq" id="WP_154740012.1">
    <property type="nucleotide sequence ID" value="NZ_WMBQ01000002.1"/>
</dbReference>
<evidence type="ECO:0000256" key="1">
    <source>
        <dbReference type="ARBA" id="ARBA00001947"/>
    </source>
</evidence>
<dbReference type="EMBL" id="WMBQ01000002">
    <property type="protein sequence ID" value="MTD95470.1"/>
    <property type="molecule type" value="Genomic_DNA"/>
</dbReference>
<evidence type="ECO:0000256" key="6">
    <source>
        <dbReference type="ARBA" id="ARBA00022556"/>
    </source>
</evidence>
<dbReference type="InterPro" id="IPR020568">
    <property type="entry name" value="Ribosomal_Su5_D2-typ_SF"/>
</dbReference>
<name>A0A6I3KNI8_9HYPH</name>
<dbReference type="GO" id="GO:0103117">
    <property type="term" value="F:UDP-3-O-acyl-N-acetylglucosamine deacetylase activity"/>
    <property type="evidence" value="ECO:0007669"/>
    <property type="project" value="UniProtKB-UniRule"/>
</dbReference>
<comment type="catalytic activity">
    <reaction evidence="11 12">
        <text>a UDP-3-O-[(3R)-3-hydroxyacyl]-N-acetyl-alpha-D-glucosamine + H2O = a UDP-3-O-[(3R)-3-hydroxyacyl]-alpha-D-glucosamine + acetate</text>
        <dbReference type="Rhea" id="RHEA:67816"/>
        <dbReference type="ChEBI" id="CHEBI:15377"/>
        <dbReference type="ChEBI" id="CHEBI:30089"/>
        <dbReference type="ChEBI" id="CHEBI:137740"/>
        <dbReference type="ChEBI" id="CHEBI:173225"/>
        <dbReference type="EC" id="3.5.1.108"/>
    </reaction>
</comment>
<evidence type="ECO:0000256" key="12">
    <source>
        <dbReference type="HAMAP-Rule" id="MF_00388"/>
    </source>
</evidence>
<evidence type="ECO:0000256" key="10">
    <source>
        <dbReference type="ARBA" id="ARBA00023098"/>
    </source>
</evidence>
<comment type="pathway">
    <text evidence="3 12">Glycolipid biosynthesis; lipid IV(A) biosynthesis; lipid IV(A) from (3R)-3-hydroxytetradecanoyl-[acyl-carrier-protein] and UDP-N-acetyl-alpha-D-glucosamine: step 2/6.</text>
</comment>
<keyword evidence="9 12" id="KW-0862">Zinc</keyword>
<evidence type="ECO:0000256" key="4">
    <source>
        <dbReference type="ARBA" id="ARBA00012745"/>
    </source>
</evidence>
<organism evidence="13 14">
    <name type="scientific">Hyphomicrobium album</name>
    <dbReference type="NCBI Taxonomy" id="2665159"/>
    <lineage>
        <taxon>Bacteria</taxon>
        <taxon>Pseudomonadati</taxon>
        <taxon>Pseudomonadota</taxon>
        <taxon>Alphaproteobacteria</taxon>
        <taxon>Hyphomicrobiales</taxon>
        <taxon>Hyphomicrobiaceae</taxon>
        <taxon>Hyphomicrobium</taxon>
    </lineage>
</organism>
<dbReference type="PANTHER" id="PTHR33694">
    <property type="entry name" value="UDP-3-O-ACYL-N-ACETYLGLUCOSAMINE DEACETYLASE 1, MITOCHONDRIAL-RELATED"/>
    <property type="match status" value="1"/>
</dbReference>
<keyword evidence="14" id="KW-1185">Reference proteome</keyword>
<dbReference type="InterPro" id="IPR015870">
    <property type="entry name" value="UDP-acyl_N-AcGlcN_deAcase_N"/>
</dbReference>
<dbReference type="EC" id="3.5.1.108" evidence="4 12"/>
<comment type="cofactor">
    <cofactor evidence="1 12">
        <name>Zn(2+)</name>
        <dbReference type="ChEBI" id="CHEBI:29105"/>
    </cofactor>
</comment>
<reference evidence="13 14" key="1">
    <citation type="submission" date="2019-11" db="EMBL/GenBank/DDBJ databases">
        <title>Identification of a novel strain.</title>
        <authorList>
            <person name="Xu Q."/>
            <person name="Wang G."/>
        </authorList>
    </citation>
    <scope>NUCLEOTIDE SEQUENCE [LARGE SCALE GENOMIC DNA]</scope>
    <source>
        <strain evidence="14">xq</strain>
    </source>
</reference>
<sequence>MSNRFIGARQTTIAREIEVTGTGVHSGAPVSVILHPAAADTGLRFLVTKRGRVVAEIPASVDYVKNLTLCTVIGNDAGITVGTIEHLLSALRGLAVDNCIIEIDSKEVPIMDGSAAPFVDLIDEAGIRELAAPRRYIKVLKPIRVQEGESWGELVPHSGFHLDVEIDFPTPLIGKQRLSFEMSPGVFRTEICRARTFGFMSDVERLWKAGLALGANLTNTIAIGDNKIMNREGLRYPQEFVRHKILDAVGDLALAGKPLLAAYRSVKGGHRMNSLVVQALLADTDAWTVVQGPRVRETKPQVDLSAYAIAAGE</sequence>
<keyword evidence="8 12" id="KW-0378">Hydrolase</keyword>
<evidence type="ECO:0000256" key="9">
    <source>
        <dbReference type="ARBA" id="ARBA00022833"/>
    </source>
</evidence>
<feature type="binding site" evidence="12">
    <location>
        <position position="243"/>
    </location>
    <ligand>
        <name>Zn(2+)</name>
        <dbReference type="ChEBI" id="CHEBI:29105"/>
    </ligand>
</feature>
<comment type="caution">
    <text evidence="13">The sequence shown here is derived from an EMBL/GenBank/DDBJ whole genome shotgun (WGS) entry which is preliminary data.</text>
</comment>
<dbReference type="GO" id="GO:0016020">
    <property type="term" value="C:membrane"/>
    <property type="evidence" value="ECO:0007669"/>
    <property type="project" value="GOC"/>
</dbReference>
<dbReference type="HAMAP" id="MF_00388">
    <property type="entry name" value="LpxC"/>
    <property type="match status" value="1"/>
</dbReference>
<dbReference type="Gene3D" id="3.30.230.20">
    <property type="entry name" value="lpxc deacetylase, domain 1"/>
    <property type="match status" value="1"/>
</dbReference>
<evidence type="ECO:0000256" key="7">
    <source>
        <dbReference type="ARBA" id="ARBA00022723"/>
    </source>
</evidence>
<comment type="function">
    <text evidence="2 12">Catalyzes the hydrolysis of UDP-3-O-myristoyl-N-acetylglucosamine to form UDP-3-O-myristoylglucosamine and acetate, the committed step in lipid A biosynthesis.</text>
</comment>
<dbReference type="GO" id="GO:0046872">
    <property type="term" value="F:metal ion binding"/>
    <property type="evidence" value="ECO:0007669"/>
    <property type="project" value="UniProtKB-KW"/>
</dbReference>
<dbReference type="Pfam" id="PF03331">
    <property type="entry name" value="LpxC"/>
    <property type="match status" value="1"/>
</dbReference>
<feature type="binding site" evidence="12">
    <location>
        <position position="86"/>
    </location>
    <ligand>
        <name>Zn(2+)</name>
        <dbReference type="ChEBI" id="CHEBI:29105"/>
    </ligand>
</feature>
<dbReference type="SUPFAM" id="SSF54211">
    <property type="entry name" value="Ribosomal protein S5 domain 2-like"/>
    <property type="match status" value="2"/>
</dbReference>
<dbReference type="NCBIfam" id="TIGR00325">
    <property type="entry name" value="lpxC"/>
    <property type="match status" value="1"/>
</dbReference>
<evidence type="ECO:0000256" key="5">
    <source>
        <dbReference type="ARBA" id="ARBA00022516"/>
    </source>
</evidence>
<gene>
    <name evidence="12" type="primary">lpxC</name>
    <name evidence="13" type="ORF">GIW81_14115</name>
</gene>
<protein>
    <recommendedName>
        <fullName evidence="4 12">UDP-3-O-acyl-N-acetylglucosamine deacetylase</fullName>
        <shortName evidence="12">UDP-3-O-acyl-GlcNAc deacetylase</shortName>
        <ecNumber evidence="4 12">3.5.1.108</ecNumber>
    </recommendedName>
    <alternativeName>
        <fullName evidence="12">UDP-3-O-[R-3-hydroxymyristoyl]-N-acetylglucosamine deacetylase</fullName>
    </alternativeName>
</protein>
<evidence type="ECO:0000256" key="11">
    <source>
        <dbReference type="ARBA" id="ARBA00024535"/>
    </source>
</evidence>
<evidence type="ECO:0000256" key="8">
    <source>
        <dbReference type="ARBA" id="ARBA00022801"/>
    </source>
</evidence>
<dbReference type="GO" id="GO:0009245">
    <property type="term" value="P:lipid A biosynthetic process"/>
    <property type="evidence" value="ECO:0007669"/>
    <property type="project" value="UniProtKB-UniRule"/>
</dbReference>
<feature type="active site" description="Proton donor" evidence="12">
    <location>
        <position position="270"/>
    </location>
</feature>
<dbReference type="Proteomes" id="UP000440694">
    <property type="component" value="Unassembled WGS sequence"/>
</dbReference>
<comment type="similarity">
    <text evidence="12">Belongs to the LpxC family.</text>
</comment>
<dbReference type="AlphaFoldDB" id="A0A6I3KNI8"/>
<evidence type="ECO:0000313" key="13">
    <source>
        <dbReference type="EMBL" id="MTD95470.1"/>
    </source>
</evidence>
<feature type="binding site" evidence="12">
    <location>
        <position position="247"/>
    </location>
    <ligand>
        <name>Zn(2+)</name>
        <dbReference type="ChEBI" id="CHEBI:29105"/>
    </ligand>
</feature>
<evidence type="ECO:0000256" key="2">
    <source>
        <dbReference type="ARBA" id="ARBA00002923"/>
    </source>
</evidence>
<accession>A0A6I3KNI8</accession>
<dbReference type="UniPathway" id="UPA00359">
    <property type="reaction ID" value="UER00478"/>
</dbReference>
<keyword evidence="6 12" id="KW-0441">Lipid A biosynthesis</keyword>
<proteinExistence type="inferred from homology"/>
<evidence type="ECO:0000256" key="3">
    <source>
        <dbReference type="ARBA" id="ARBA00005002"/>
    </source>
</evidence>
<keyword evidence="10 12" id="KW-0443">Lipid metabolism</keyword>